<name>A0A8E0VE97_9TREM</name>
<comment type="caution">
    <text evidence="1">The sequence shown here is derived from an EMBL/GenBank/DDBJ whole genome shotgun (WGS) entry which is preliminary data.</text>
</comment>
<dbReference type="InterPro" id="IPR026140">
    <property type="entry name" value="Ribosomal_mS26"/>
</dbReference>
<dbReference type="EMBL" id="LUCM01008509">
    <property type="protein sequence ID" value="KAA0188273.1"/>
    <property type="molecule type" value="Genomic_DNA"/>
</dbReference>
<dbReference type="Proteomes" id="UP000728185">
    <property type="component" value="Unassembled WGS sequence"/>
</dbReference>
<reference evidence="1" key="1">
    <citation type="submission" date="2019-05" db="EMBL/GenBank/DDBJ databases">
        <title>Annotation for the trematode Fasciolopsis buski.</title>
        <authorList>
            <person name="Choi Y.-J."/>
        </authorList>
    </citation>
    <scope>NUCLEOTIDE SEQUENCE</scope>
    <source>
        <strain evidence="1">HT</strain>
        <tissue evidence="1">Whole worm</tissue>
    </source>
</reference>
<dbReference type="GO" id="GO:0005763">
    <property type="term" value="C:mitochondrial small ribosomal subunit"/>
    <property type="evidence" value="ECO:0007669"/>
    <property type="project" value="InterPro"/>
</dbReference>
<keyword evidence="2" id="KW-1185">Reference proteome</keyword>
<sequence length="152" mass="18093">MSKLSAFVKNFGDLGRKATRKNPRVYPKAKTKRFNVKQSVPIDPVEDKLLTQWWTDYRLMYNAVIDLLSYELKVKESKMAASIRRDDEGDRKRRWKLNESWNRDTRIQSKPALEMLLNDLLRERKERVDLFNQRVDEKLMTDSTKITELVVS</sequence>
<dbReference type="Pfam" id="PF14943">
    <property type="entry name" value="MRP-S26"/>
    <property type="match status" value="1"/>
</dbReference>
<proteinExistence type="predicted"/>
<evidence type="ECO:0000313" key="2">
    <source>
        <dbReference type="Proteomes" id="UP000728185"/>
    </source>
</evidence>
<organism evidence="1 2">
    <name type="scientific">Fasciolopsis buskii</name>
    <dbReference type="NCBI Taxonomy" id="27845"/>
    <lineage>
        <taxon>Eukaryota</taxon>
        <taxon>Metazoa</taxon>
        <taxon>Spiralia</taxon>
        <taxon>Lophotrochozoa</taxon>
        <taxon>Platyhelminthes</taxon>
        <taxon>Trematoda</taxon>
        <taxon>Digenea</taxon>
        <taxon>Plagiorchiida</taxon>
        <taxon>Echinostomata</taxon>
        <taxon>Echinostomatoidea</taxon>
        <taxon>Fasciolidae</taxon>
        <taxon>Fasciolopsis</taxon>
    </lineage>
</organism>
<dbReference type="OrthoDB" id="5988811at2759"/>
<protein>
    <submittedName>
        <fullName evidence="1">Uncharacterized protein</fullName>
    </submittedName>
</protein>
<dbReference type="AlphaFoldDB" id="A0A8E0VE97"/>
<accession>A0A8E0VE97</accession>
<evidence type="ECO:0000313" key="1">
    <source>
        <dbReference type="EMBL" id="KAA0188273.1"/>
    </source>
</evidence>
<gene>
    <name evidence="1" type="ORF">FBUS_10894</name>
</gene>